<dbReference type="Pfam" id="PF00732">
    <property type="entry name" value="GMC_oxred_N"/>
    <property type="match status" value="1"/>
</dbReference>
<evidence type="ECO:0000256" key="3">
    <source>
        <dbReference type="ARBA" id="ARBA00022630"/>
    </source>
</evidence>
<dbReference type="Proteomes" id="UP001183202">
    <property type="component" value="Unassembled WGS sequence"/>
</dbReference>
<dbReference type="SUPFAM" id="SSF54373">
    <property type="entry name" value="FAD-linked reductases, C-terminal domain"/>
    <property type="match status" value="1"/>
</dbReference>
<gene>
    <name evidence="6" type="ORF">RM445_02875</name>
</gene>
<dbReference type="InterPro" id="IPR007867">
    <property type="entry name" value="GMC_OxRtase_C"/>
</dbReference>
<comment type="cofactor">
    <cofactor evidence="1">
        <name>FAD</name>
        <dbReference type="ChEBI" id="CHEBI:57692"/>
    </cofactor>
</comment>
<dbReference type="Gene3D" id="3.50.50.60">
    <property type="entry name" value="FAD/NAD(P)-binding domain"/>
    <property type="match status" value="1"/>
</dbReference>
<dbReference type="SUPFAM" id="SSF51905">
    <property type="entry name" value="FAD/NAD(P)-binding domain"/>
    <property type="match status" value="1"/>
</dbReference>
<evidence type="ECO:0000256" key="2">
    <source>
        <dbReference type="ARBA" id="ARBA00010790"/>
    </source>
</evidence>
<keyword evidence="7" id="KW-1185">Reference proteome</keyword>
<dbReference type="PROSITE" id="PS00624">
    <property type="entry name" value="GMC_OXRED_2"/>
    <property type="match status" value="1"/>
</dbReference>
<evidence type="ECO:0000313" key="7">
    <source>
        <dbReference type="Proteomes" id="UP001183202"/>
    </source>
</evidence>
<keyword evidence="4" id="KW-0274">FAD</keyword>
<dbReference type="PIRSF" id="PIRSF000137">
    <property type="entry name" value="Alcohol_oxidase"/>
    <property type="match status" value="1"/>
</dbReference>
<dbReference type="RefSeq" id="WP_311554360.1">
    <property type="nucleotide sequence ID" value="NZ_JAVREJ010000001.1"/>
</dbReference>
<dbReference type="InterPro" id="IPR036188">
    <property type="entry name" value="FAD/NAD-bd_sf"/>
</dbReference>
<dbReference type="InterPro" id="IPR000172">
    <property type="entry name" value="GMC_OxRdtase_N"/>
</dbReference>
<organism evidence="6 7">
    <name type="scientific">Pseudonocardia charpentierae</name>
    <dbReference type="NCBI Taxonomy" id="3075545"/>
    <lineage>
        <taxon>Bacteria</taxon>
        <taxon>Bacillati</taxon>
        <taxon>Actinomycetota</taxon>
        <taxon>Actinomycetes</taxon>
        <taxon>Pseudonocardiales</taxon>
        <taxon>Pseudonocardiaceae</taxon>
        <taxon>Pseudonocardia</taxon>
    </lineage>
</organism>
<dbReference type="PANTHER" id="PTHR11552">
    <property type="entry name" value="GLUCOSE-METHANOL-CHOLINE GMC OXIDOREDUCTASE"/>
    <property type="match status" value="1"/>
</dbReference>
<evidence type="ECO:0000313" key="6">
    <source>
        <dbReference type="EMBL" id="MDT0348465.1"/>
    </source>
</evidence>
<comment type="similarity">
    <text evidence="2">Belongs to the GMC oxidoreductase family.</text>
</comment>
<evidence type="ECO:0000256" key="4">
    <source>
        <dbReference type="ARBA" id="ARBA00022827"/>
    </source>
</evidence>
<accession>A0ABU2N3J5</accession>
<proteinExistence type="inferred from homology"/>
<dbReference type="Pfam" id="PF05199">
    <property type="entry name" value="GMC_oxred_C"/>
    <property type="match status" value="1"/>
</dbReference>
<dbReference type="Gene3D" id="3.30.410.40">
    <property type="match status" value="1"/>
</dbReference>
<protein>
    <submittedName>
        <fullName evidence="6">GMC family oxidoreductase N-terminal domain-containing protein</fullName>
    </submittedName>
</protein>
<comment type="caution">
    <text evidence="6">The sequence shown here is derived from an EMBL/GenBank/DDBJ whole genome shotgun (WGS) entry which is preliminary data.</text>
</comment>
<dbReference type="InterPro" id="IPR012132">
    <property type="entry name" value="GMC_OxRdtase"/>
</dbReference>
<reference evidence="7" key="1">
    <citation type="submission" date="2023-07" db="EMBL/GenBank/DDBJ databases">
        <title>30 novel species of actinomycetes from the DSMZ collection.</title>
        <authorList>
            <person name="Nouioui I."/>
        </authorList>
    </citation>
    <scope>NUCLEOTIDE SEQUENCE [LARGE SCALE GENOMIC DNA]</scope>
    <source>
        <strain evidence="7">DSM 45834</strain>
    </source>
</reference>
<evidence type="ECO:0000259" key="5">
    <source>
        <dbReference type="PROSITE" id="PS00624"/>
    </source>
</evidence>
<dbReference type="PANTHER" id="PTHR11552:SF147">
    <property type="entry name" value="CHOLINE DEHYDROGENASE, MITOCHONDRIAL"/>
    <property type="match status" value="1"/>
</dbReference>
<name>A0ABU2N3J5_9PSEU</name>
<keyword evidence="3" id="KW-0285">Flavoprotein</keyword>
<feature type="domain" description="Glucose-methanol-choline oxidoreductase N-terminal" evidence="5">
    <location>
        <begin position="257"/>
        <end position="271"/>
    </location>
</feature>
<evidence type="ECO:0000256" key="1">
    <source>
        <dbReference type="ARBA" id="ARBA00001974"/>
    </source>
</evidence>
<sequence>MGAEYDVVVVGGGSAGCALAGRLAAVRACRVLLLEAGPVEWAPEILDVASLAATGPGHPANWDHPVELRTGSTAAVPRGRVLGGSGAVNGAVWMRATPADGWDQPGWTWVEMLARYVRSESDADLGGRPGHGVDGPVPVGRPAGALRHPAADRFLAAAASCGFPAETDKNAGGAPGAGLVPGNAVDGVRVNPAMAYLRDVAGLPLGSGDAPVLRNDTLTVRGDSPAERIVLDGTRAVGVRLTDGTTVHAGEVVLAAGSVGTPHLLLRSGIGPADDLRAAGVEVRHHLAGVGRGFTDHPAVLLPFTTADPSPHPHARAAQAALDLDAGADPAGDCEVLLFARPFVPDGPLHLMCQLMHPDSRGTLTLPAPDGPPHIAYGYLRTEHDRRRLRHAVRVAADLLRAGVGTRVEPGGEVLGSDRALDGWIATHLTTAQHLCGTAAMGPHAVVDPELRVHGLEQLRVVDLSVLPVAPRRGTAATAVAVGEAAAEFLGARPPGAAG</sequence>
<dbReference type="EMBL" id="JAVREJ010000001">
    <property type="protein sequence ID" value="MDT0348465.1"/>
    <property type="molecule type" value="Genomic_DNA"/>
</dbReference>